<dbReference type="Proteomes" id="UP001235744">
    <property type="component" value="Chromosome"/>
</dbReference>
<name>A0ABY9J2H9_9ACTN</name>
<evidence type="ECO:0008006" key="4">
    <source>
        <dbReference type="Google" id="ProtNLM"/>
    </source>
</evidence>
<gene>
    <name evidence="2" type="ORF">P8A19_38040</name>
</gene>
<evidence type="ECO:0000313" key="2">
    <source>
        <dbReference type="EMBL" id="WLQ60881.1"/>
    </source>
</evidence>
<reference evidence="2 3" key="1">
    <citation type="submission" date="2023-03" db="EMBL/GenBank/DDBJ databases">
        <title>Isolation and description of six Streptomyces strains from soil environments, able to metabolize different microbial glucans.</title>
        <authorList>
            <person name="Widen T."/>
            <person name="Larsbrink J."/>
        </authorList>
    </citation>
    <scope>NUCLEOTIDE SEQUENCE [LARGE SCALE GENOMIC DNA]</scope>
    <source>
        <strain evidence="2 3">Alt2</strain>
    </source>
</reference>
<dbReference type="InterPro" id="IPR012337">
    <property type="entry name" value="RNaseH-like_sf"/>
</dbReference>
<proteinExistence type="predicted"/>
<dbReference type="Gene3D" id="3.30.420.10">
    <property type="entry name" value="Ribonuclease H-like superfamily/Ribonuclease H"/>
    <property type="match status" value="1"/>
</dbReference>
<dbReference type="RefSeq" id="WP_306068959.1">
    <property type="nucleotide sequence ID" value="NZ_CP120988.1"/>
</dbReference>
<dbReference type="InterPro" id="IPR036397">
    <property type="entry name" value="RNaseH_sf"/>
</dbReference>
<evidence type="ECO:0000313" key="3">
    <source>
        <dbReference type="Proteomes" id="UP001235744"/>
    </source>
</evidence>
<feature type="region of interest" description="Disordered" evidence="1">
    <location>
        <begin position="1"/>
        <end position="23"/>
    </location>
</feature>
<organism evidence="2 3">
    <name type="scientific">Streptomyces poriferorum</name>
    <dbReference type="NCBI Taxonomy" id="2798799"/>
    <lineage>
        <taxon>Bacteria</taxon>
        <taxon>Bacillati</taxon>
        <taxon>Actinomycetota</taxon>
        <taxon>Actinomycetes</taxon>
        <taxon>Kitasatosporales</taxon>
        <taxon>Streptomycetaceae</taxon>
        <taxon>Streptomyces</taxon>
    </lineage>
</organism>
<dbReference type="EMBL" id="CP120988">
    <property type="protein sequence ID" value="WLQ60881.1"/>
    <property type="molecule type" value="Genomic_DNA"/>
</dbReference>
<dbReference type="SUPFAM" id="SSF53098">
    <property type="entry name" value="Ribonuclease H-like"/>
    <property type="match status" value="1"/>
</dbReference>
<feature type="region of interest" description="Disordered" evidence="1">
    <location>
        <begin position="36"/>
        <end position="73"/>
    </location>
</feature>
<sequence length="73" mass="8295">MPTRAGGITIRRDLTDHGSGYRSRTRREPLLAARTTHKRTRTYRPQANGKAERFNRTLSTNGRMPGPTGTERE</sequence>
<keyword evidence="3" id="KW-1185">Reference proteome</keyword>
<protein>
    <recommendedName>
        <fullName evidence="4">Integrase catalytic domain-containing protein</fullName>
    </recommendedName>
</protein>
<accession>A0ABY9J2H9</accession>
<evidence type="ECO:0000256" key="1">
    <source>
        <dbReference type="SAM" id="MobiDB-lite"/>
    </source>
</evidence>